<dbReference type="EMBL" id="CDMY01000666">
    <property type="protein sequence ID" value="CEM29204.1"/>
    <property type="molecule type" value="Genomic_DNA"/>
</dbReference>
<gene>
    <name evidence="2" type="ORF">Vbra_10025</name>
</gene>
<reference evidence="2 3" key="1">
    <citation type="submission" date="2014-11" db="EMBL/GenBank/DDBJ databases">
        <authorList>
            <person name="Zhu J."/>
            <person name="Qi W."/>
            <person name="Song R."/>
        </authorList>
    </citation>
    <scope>NUCLEOTIDE SEQUENCE [LARGE SCALE GENOMIC DNA]</scope>
</reference>
<dbReference type="Proteomes" id="UP000041254">
    <property type="component" value="Unassembled WGS sequence"/>
</dbReference>
<dbReference type="InParanoid" id="A0A0G4GHJ3"/>
<name>A0A0G4GHJ3_VITBC</name>
<dbReference type="AlphaFoldDB" id="A0A0G4GHJ3"/>
<feature type="compositionally biased region" description="Basic and acidic residues" evidence="1">
    <location>
        <begin position="300"/>
        <end position="314"/>
    </location>
</feature>
<evidence type="ECO:0000313" key="2">
    <source>
        <dbReference type="EMBL" id="CEM29204.1"/>
    </source>
</evidence>
<feature type="compositionally biased region" description="Low complexity" evidence="1">
    <location>
        <begin position="69"/>
        <end position="81"/>
    </location>
</feature>
<feature type="region of interest" description="Disordered" evidence="1">
    <location>
        <begin position="61"/>
        <end position="107"/>
    </location>
</feature>
<keyword evidence="3" id="KW-1185">Reference proteome</keyword>
<sequence>MAEMAGSSMSDMLSEPHVPLMAHAEMLALPNGTFTSGFDVYATAQERVQARIDEQIKELRQQRLEKRTSTSTVSTTGVSPSADDINSTTHNKEEQEEETLNDAGGPTTEEVLQRIHSYRRRFSWLRRPTFDHLRWRWGEPLEDELGGLVYRKSQTAPIISESTEVSTKTQELQDVCRAPALDSLQEALRVTQQRVDELVEGQERHEANMRYVRGSLAEMEKEMLTLRDFRGMVKQMEEMEQKLSGDIKQLTNTFGRLQKALVHSLAEKKEEVIHAAWDAIAAHKLPSPPPVQHSPSDQHMAPDHGNHETPDTERRRSLKLMAMRSNDTLFFDESGPLCGRKRRLQSSQDEADGTAAAVVATFDKGKGALAGERGKGGGAGLVHKGENTLQRVG</sequence>
<dbReference type="VEuPathDB" id="CryptoDB:Vbra_10025"/>
<protein>
    <submittedName>
        <fullName evidence="2">Uncharacterized protein</fullName>
    </submittedName>
</protein>
<organism evidence="2 3">
    <name type="scientific">Vitrella brassicaformis (strain CCMP3155)</name>
    <dbReference type="NCBI Taxonomy" id="1169540"/>
    <lineage>
        <taxon>Eukaryota</taxon>
        <taxon>Sar</taxon>
        <taxon>Alveolata</taxon>
        <taxon>Colpodellida</taxon>
        <taxon>Vitrellaceae</taxon>
        <taxon>Vitrella</taxon>
    </lineage>
</organism>
<accession>A0A0G4GHJ3</accession>
<evidence type="ECO:0000313" key="3">
    <source>
        <dbReference type="Proteomes" id="UP000041254"/>
    </source>
</evidence>
<proteinExistence type="predicted"/>
<feature type="region of interest" description="Disordered" evidence="1">
    <location>
        <begin position="284"/>
        <end position="314"/>
    </location>
</feature>
<evidence type="ECO:0000256" key="1">
    <source>
        <dbReference type="SAM" id="MobiDB-lite"/>
    </source>
</evidence>